<protein>
    <recommendedName>
        <fullName evidence="3">DUF6594 domain-containing protein</fullName>
    </recommendedName>
</protein>
<keyword evidence="5" id="KW-1185">Reference proteome</keyword>
<feature type="region of interest" description="Disordered" evidence="1">
    <location>
        <begin position="70"/>
        <end position="104"/>
    </location>
</feature>
<evidence type="ECO:0000313" key="4">
    <source>
        <dbReference type="EMBL" id="TRX89113.1"/>
    </source>
</evidence>
<dbReference type="STRING" id="2512241.A0A553HMD1"/>
<comment type="caution">
    <text evidence="4">The sequence shown here is derived from an EMBL/GenBank/DDBJ whole genome shotgun (WGS) entry which is preliminary data.</text>
</comment>
<dbReference type="Proteomes" id="UP000319160">
    <property type="component" value="Unassembled WGS sequence"/>
</dbReference>
<evidence type="ECO:0000259" key="3">
    <source>
        <dbReference type="Pfam" id="PF20237"/>
    </source>
</evidence>
<feature type="compositionally biased region" description="Polar residues" evidence="1">
    <location>
        <begin position="90"/>
        <end position="103"/>
    </location>
</feature>
<dbReference type="AlphaFoldDB" id="A0A553HMD1"/>
<accession>A0A553HMD1</accession>
<feature type="domain" description="DUF6594" evidence="3">
    <location>
        <begin position="19"/>
        <end position="280"/>
    </location>
</feature>
<dbReference type="EMBL" id="VFLP01000074">
    <property type="protein sequence ID" value="TRX89113.1"/>
    <property type="molecule type" value="Genomic_DNA"/>
</dbReference>
<organism evidence="4 5">
    <name type="scientific">Xylaria flabelliformis</name>
    <dbReference type="NCBI Taxonomy" id="2512241"/>
    <lineage>
        <taxon>Eukaryota</taxon>
        <taxon>Fungi</taxon>
        <taxon>Dikarya</taxon>
        <taxon>Ascomycota</taxon>
        <taxon>Pezizomycotina</taxon>
        <taxon>Sordariomycetes</taxon>
        <taxon>Xylariomycetidae</taxon>
        <taxon>Xylariales</taxon>
        <taxon>Xylariaceae</taxon>
        <taxon>Xylaria</taxon>
    </lineage>
</organism>
<keyword evidence="2" id="KW-0812">Transmembrane</keyword>
<dbReference type="OrthoDB" id="5342093at2759"/>
<evidence type="ECO:0000256" key="2">
    <source>
        <dbReference type="SAM" id="Phobius"/>
    </source>
</evidence>
<dbReference type="InterPro" id="IPR046529">
    <property type="entry name" value="DUF6594"/>
</dbReference>
<evidence type="ECO:0000313" key="5">
    <source>
        <dbReference type="Proteomes" id="UP000319160"/>
    </source>
</evidence>
<feature type="transmembrane region" description="Helical" evidence="2">
    <location>
        <begin position="243"/>
        <end position="264"/>
    </location>
</feature>
<dbReference type="PANTHER" id="PTHR34502">
    <property type="entry name" value="DUF6594 DOMAIN-CONTAINING PROTEIN-RELATED"/>
    <property type="match status" value="1"/>
</dbReference>
<sequence>MNEQRGRVGSLDGSELSGYHRLANIMQQDENFAIFRQFREMNIIQLMSLQAEILDLQAWFQNRRFEDETEHPTYSSSFRELRQSQHEQTPDQSSTRSSITSHPPQEHNALLLQVSQLSQAPKPRKSQLHELQRWLRDEKGGNNFLKVTEFNTWEDPEPNEYIAVKKTATEDDYLTKLVSNILLLIFHRLFGQRWKAGKIIDQRSGLTSYSDTKISRAGNIFAATLSSALPVLSIFVLNNLHSTTLRIAVTLVFTTVFALVLATFSSARRVEIFAATATYVITHTSLNITNL</sequence>
<reference evidence="5" key="1">
    <citation type="submission" date="2019-06" db="EMBL/GenBank/DDBJ databases">
        <title>Draft genome sequence of the griseofulvin-producing fungus Xylaria cubensis strain G536.</title>
        <authorList>
            <person name="Mead M.E."/>
            <person name="Raja H.A."/>
            <person name="Steenwyk J.L."/>
            <person name="Knowles S.L."/>
            <person name="Oberlies N.H."/>
            <person name="Rokas A."/>
        </authorList>
    </citation>
    <scope>NUCLEOTIDE SEQUENCE [LARGE SCALE GENOMIC DNA]</scope>
    <source>
        <strain evidence="5">G536</strain>
    </source>
</reference>
<gene>
    <name evidence="4" type="ORF">FHL15_010030</name>
</gene>
<evidence type="ECO:0000256" key="1">
    <source>
        <dbReference type="SAM" id="MobiDB-lite"/>
    </source>
</evidence>
<name>A0A553HMD1_9PEZI</name>
<proteinExistence type="predicted"/>
<keyword evidence="2" id="KW-1133">Transmembrane helix</keyword>
<feature type="compositionally biased region" description="Basic and acidic residues" evidence="1">
    <location>
        <begin position="79"/>
        <end position="89"/>
    </location>
</feature>
<dbReference type="PANTHER" id="PTHR34502:SF5">
    <property type="entry name" value="DUF6594 DOMAIN-CONTAINING PROTEIN"/>
    <property type="match status" value="1"/>
</dbReference>
<dbReference type="Pfam" id="PF20237">
    <property type="entry name" value="DUF6594"/>
    <property type="match status" value="1"/>
</dbReference>
<feature type="transmembrane region" description="Helical" evidence="2">
    <location>
        <begin position="217"/>
        <end position="237"/>
    </location>
</feature>
<keyword evidence="2" id="KW-0472">Membrane</keyword>